<reference evidence="3 4" key="1">
    <citation type="submission" date="2019-12" db="EMBL/GenBank/DDBJ databases">
        <title>Genomic-based taxomic classification of the family Erythrobacteraceae.</title>
        <authorList>
            <person name="Xu L."/>
        </authorList>
    </citation>
    <scope>NUCLEOTIDE SEQUENCE [LARGE SCALE GENOMIC DNA]</scope>
    <source>
        <strain evidence="3 4">M0322</strain>
    </source>
</reference>
<dbReference type="Pfam" id="PF08327">
    <property type="entry name" value="AHSA1"/>
    <property type="match status" value="1"/>
</dbReference>
<comment type="similarity">
    <text evidence="1">Belongs to the AHA1 family.</text>
</comment>
<dbReference type="InterPro" id="IPR013538">
    <property type="entry name" value="ASHA1/2-like_C"/>
</dbReference>
<dbReference type="AlphaFoldDB" id="A0A844YXK3"/>
<evidence type="ECO:0000256" key="1">
    <source>
        <dbReference type="ARBA" id="ARBA00006817"/>
    </source>
</evidence>
<dbReference type="Gene3D" id="3.30.530.20">
    <property type="match status" value="1"/>
</dbReference>
<accession>A0A844YXK3</accession>
<dbReference type="RefSeq" id="WP_160771436.1">
    <property type="nucleotide sequence ID" value="NZ_WTYV01000002.1"/>
</dbReference>
<dbReference type="EMBL" id="WTYV01000002">
    <property type="protein sequence ID" value="MXO71531.1"/>
    <property type="molecule type" value="Genomic_DNA"/>
</dbReference>
<comment type="caution">
    <text evidence="3">The sequence shown here is derived from an EMBL/GenBank/DDBJ whole genome shotgun (WGS) entry which is preliminary data.</text>
</comment>
<evidence type="ECO:0000313" key="3">
    <source>
        <dbReference type="EMBL" id="MXO71531.1"/>
    </source>
</evidence>
<dbReference type="SUPFAM" id="SSF55961">
    <property type="entry name" value="Bet v1-like"/>
    <property type="match status" value="1"/>
</dbReference>
<sequence>MTDVPVFMIARQFAASPQRVYQAWADPVQMAAWSGPQGSSVEILSGEQAEGQSTISRTSSPEGPDMYSLCLWRELKPDSVVWEQSFCTPEGEKCPPPFFDTWPVTLLTEVDLEPRDGGTFLTLKWTPIEYDEAGLAKFAEMMASMTGGWGGSFDKLEEWLAQ</sequence>
<protein>
    <recommendedName>
        <fullName evidence="2">Activator of Hsp90 ATPase homologue 1/2-like C-terminal domain-containing protein</fullName>
    </recommendedName>
</protein>
<name>A0A844YXK3_9SPHN</name>
<gene>
    <name evidence="3" type="ORF">GRI99_07730</name>
</gene>
<proteinExistence type="inferred from homology"/>
<dbReference type="InterPro" id="IPR023393">
    <property type="entry name" value="START-like_dom_sf"/>
</dbReference>
<evidence type="ECO:0000313" key="4">
    <source>
        <dbReference type="Proteomes" id="UP000466966"/>
    </source>
</evidence>
<keyword evidence="4" id="KW-1185">Reference proteome</keyword>
<dbReference type="CDD" id="cd07814">
    <property type="entry name" value="SRPBCC_CalC_Aha1-like"/>
    <property type="match status" value="1"/>
</dbReference>
<dbReference type="OrthoDB" id="9805228at2"/>
<evidence type="ECO:0000259" key="2">
    <source>
        <dbReference type="Pfam" id="PF08327"/>
    </source>
</evidence>
<feature type="domain" description="Activator of Hsp90 ATPase homologue 1/2-like C-terminal" evidence="2">
    <location>
        <begin position="15"/>
        <end position="160"/>
    </location>
</feature>
<organism evidence="3 4">
    <name type="scientific">Alteraurantiacibacter buctensis</name>
    <dbReference type="NCBI Taxonomy" id="1503981"/>
    <lineage>
        <taxon>Bacteria</taxon>
        <taxon>Pseudomonadati</taxon>
        <taxon>Pseudomonadota</taxon>
        <taxon>Alphaproteobacteria</taxon>
        <taxon>Sphingomonadales</taxon>
        <taxon>Erythrobacteraceae</taxon>
        <taxon>Alteraurantiacibacter</taxon>
    </lineage>
</organism>
<dbReference type="Proteomes" id="UP000466966">
    <property type="component" value="Unassembled WGS sequence"/>
</dbReference>